<dbReference type="Gene3D" id="2.60.40.2250">
    <property type="match status" value="1"/>
</dbReference>
<dbReference type="SMART" id="SM00460">
    <property type="entry name" value="TGc"/>
    <property type="match status" value="1"/>
</dbReference>
<dbReference type="InterPro" id="IPR002931">
    <property type="entry name" value="Transglutaminase-like"/>
</dbReference>
<evidence type="ECO:0000259" key="1">
    <source>
        <dbReference type="SMART" id="SM00460"/>
    </source>
</evidence>
<protein>
    <submittedName>
        <fullName evidence="2">Transglutaminase family protein</fullName>
    </submittedName>
</protein>
<sequence>MKITVATRLVYACRPGTHVTAVVQAARSHDQRVLGERLTLGAGTRLAEEADAEGIRWLRGEVPERFELGYEAEVDNGARLLLPAEGRQWHRTELPLAVLPFLLPSRFCPSDLFVRFACREFGGIEDGVGRVMAIADWIAAHVDYVSGVSTPESDAAHTFTLRAGVCRDFTHLGITMCRALGIPARAVSCYAAALAPPDFHAVMEVFLDGAWWIVDLTRLAPVEGMVRICHGRDAADIAFLTTDQACELVEQTVTATAPDRASTNP</sequence>
<dbReference type="RefSeq" id="WP_106747965.1">
    <property type="nucleotide sequence ID" value="NZ_CP027668.1"/>
</dbReference>
<dbReference type="SUPFAM" id="SSF54001">
    <property type="entry name" value="Cysteine proteinases"/>
    <property type="match status" value="1"/>
</dbReference>
<organism evidence="2 3">
    <name type="scientific">Phreatobacter cathodiphilus</name>
    <dbReference type="NCBI Taxonomy" id="1868589"/>
    <lineage>
        <taxon>Bacteria</taxon>
        <taxon>Pseudomonadati</taxon>
        <taxon>Pseudomonadota</taxon>
        <taxon>Alphaproteobacteria</taxon>
        <taxon>Hyphomicrobiales</taxon>
        <taxon>Phreatobacteraceae</taxon>
        <taxon>Phreatobacter</taxon>
    </lineage>
</organism>
<evidence type="ECO:0000313" key="3">
    <source>
        <dbReference type="Proteomes" id="UP000237889"/>
    </source>
</evidence>
<dbReference type="KEGG" id="phr:C6569_05860"/>
<dbReference type="AlphaFoldDB" id="A0A2S0N910"/>
<accession>A0A2S0N910</accession>
<dbReference type="EMBL" id="CP027668">
    <property type="protein sequence ID" value="AVO44622.1"/>
    <property type="molecule type" value="Genomic_DNA"/>
</dbReference>
<feature type="domain" description="Transglutaminase-like" evidence="1">
    <location>
        <begin position="158"/>
        <end position="218"/>
    </location>
</feature>
<dbReference type="PANTHER" id="PTHR33490:SF12">
    <property type="entry name" value="BLL5557 PROTEIN"/>
    <property type="match status" value="1"/>
</dbReference>
<proteinExistence type="predicted"/>
<name>A0A2S0N910_9HYPH</name>
<dbReference type="Pfam" id="PF01841">
    <property type="entry name" value="Transglut_core"/>
    <property type="match status" value="1"/>
</dbReference>
<reference evidence="2 3" key="1">
    <citation type="submission" date="2018-03" db="EMBL/GenBank/DDBJ databases">
        <title>Genome sequencing of Phreatobacter sp.</title>
        <authorList>
            <person name="Kim S.-J."/>
            <person name="Heo J."/>
            <person name="Kwon S.-W."/>
        </authorList>
    </citation>
    <scope>NUCLEOTIDE SEQUENCE [LARGE SCALE GENOMIC DNA]</scope>
    <source>
        <strain evidence="2 3">S-12</strain>
    </source>
</reference>
<dbReference type="Gene3D" id="3.10.620.30">
    <property type="match status" value="1"/>
</dbReference>
<dbReference type="OrthoDB" id="5438043at2"/>
<dbReference type="Proteomes" id="UP000237889">
    <property type="component" value="Chromosome"/>
</dbReference>
<gene>
    <name evidence="2" type="ORF">C6569_05860</name>
</gene>
<keyword evidence="3" id="KW-1185">Reference proteome</keyword>
<dbReference type="InterPro" id="IPR038765">
    <property type="entry name" value="Papain-like_cys_pep_sf"/>
</dbReference>
<dbReference type="PANTHER" id="PTHR33490">
    <property type="entry name" value="BLR5614 PROTEIN-RELATED"/>
    <property type="match status" value="1"/>
</dbReference>
<evidence type="ECO:0000313" key="2">
    <source>
        <dbReference type="EMBL" id="AVO44622.1"/>
    </source>
</evidence>